<proteinExistence type="inferred from homology"/>
<protein>
    <submittedName>
        <fullName evidence="8">Cytochrome P450</fullName>
    </submittedName>
</protein>
<accession>A0A402BJI3</accession>
<dbReference type="FunFam" id="1.10.630.10:FF:000018">
    <property type="entry name" value="Cytochrome P450 monooxygenase"/>
    <property type="match status" value="1"/>
</dbReference>
<dbReference type="Proteomes" id="UP000287171">
    <property type="component" value="Unassembled WGS sequence"/>
</dbReference>
<dbReference type="SUPFAM" id="SSF48264">
    <property type="entry name" value="Cytochrome P450"/>
    <property type="match status" value="1"/>
</dbReference>
<evidence type="ECO:0000256" key="6">
    <source>
        <dbReference type="ARBA" id="ARBA00023033"/>
    </source>
</evidence>
<dbReference type="GO" id="GO:0016705">
    <property type="term" value="F:oxidoreductase activity, acting on paired donors, with incorporation or reduction of molecular oxygen"/>
    <property type="evidence" value="ECO:0007669"/>
    <property type="project" value="InterPro"/>
</dbReference>
<dbReference type="InterPro" id="IPR002397">
    <property type="entry name" value="Cyt_P450_B"/>
</dbReference>
<keyword evidence="4 7" id="KW-0560">Oxidoreductase</keyword>
<dbReference type="GO" id="GO:0005506">
    <property type="term" value="F:iron ion binding"/>
    <property type="evidence" value="ECO:0007669"/>
    <property type="project" value="InterPro"/>
</dbReference>
<keyword evidence="9" id="KW-1185">Reference proteome</keyword>
<dbReference type="PRINTS" id="PR00385">
    <property type="entry name" value="P450"/>
</dbReference>
<evidence type="ECO:0000256" key="3">
    <source>
        <dbReference type="ARBA" id="ARBA00022723"/>
    </source>
</evidence>
<name>A0A402BJI3_9CHLR</name>
<keyword evidence="3 7" id="KW-0479">Metal-binding</keyword>
<dbReference type="GO" id="GO:0020037">
    <property type="term" value="F:heme binding"/>
    <property type="evidence" value="ECO:0007669"/>
    <property type="project" value="InterPro"/>
</dbReference>
<dbReference type="PANTHER" id="PTHR46696:SF1">
    <property type="entry name" value="CYTOCHROME P450 YJIB-RELATED"/>
    <property type="match status" value="1"/>
</dbReference>
<dbReference type="PRINTS" id="PR00359">
    <property type="entry name" value="BP450"/>
</dbReference>
<evidence type="ECO:0000256" key="1">
    <source>
        <dbReference type="ARBA" id="ARBA00010617"/>
    </source>
</evidence>
<dbReference type="EMBL" id="BIFT01000002">
    <property type="protein sequence ID" value="GCE31493.1"/>
    <property type="molecule type" value="Genomic_DNA"/>
</dbReference>
<dbReference type="AlphaFoldDB" id="A0A402BJI3"/>
<gene>
    <name evidence="8" type="ORF">KDA_69770</name>
</gene>
<evidence type="ECO:0000256" key="4">
    <source>
        <dbReference type="ARBA" id="ARBA00023002"/>
    </source>
</evidence>
<comment type="similarity">
    <text evidence="1 7">Belongs to the cytochrome P450 family.</text>
</comment>
<dbReference type="InterPro" id="IPR036396">
    <property type="entry name" value="Cyt_P450_sf"/>
</dbReference>
<evidence type="ECO:0000256" key="2">
    <source>
        <dbReference type="ARBA" id="ARBA00022617"/>
    </source>
</evidence>
<dbReference type="InterPro" id="IPR017972">
    <property type="entry name" value="Cyt_P450_CS"/>
</dbReference>
<evidence type="ECO:0000313" key="9">
    <source>
        <dbReference type="Proteomes" id="UP000287171"/>
    </source>
</evidence>
<dbReference type="PANTHER" id="PTHR46696">
    <property type="entry name" value="P450, PUTATIVE (EUROFUNG)-RELATED"/>
    <property type="match status" value="1"/>
</dbReference>
<evidence type="ECO:0000256" key="5">
    <source>
        <dbReference type="ARBA" id="ARBA00023004"/>
    </source>
</evidence>
<dbReference type="PROSITE" id="PS00086">
    <property type="entry name" value="CYTOCHROME_P450"/>
    <property type="match status" value="1"/>
</dbReference>
<dbReference type="CDD" id="cd20625">
    <property type="entry name" value="CYP164-like"/>
    <property type="match status" value="1"/>
</dbReference>
<organism evidence="8 9">
    <name type="scientific">Dictyobacter alpinus</name>
    <dbReference type="NCBI Taxonomy" id="2014873"/>
    <lineage>
        <taxon>Bacteria</taxon>
        <taxon>Bacillati</taxon>
        <taxon>Chloroflexota</taxon>
        <taxon>Ktedonobacteria</taxon>
        <taxon>Ktedonobacterales</taxon>
        <taxon>Dictyobacteraceae</taxon>
        <taxon>Dictyobacter</taxon>
    </lineage>
</organism>
<sequence length="398" mass="45364">MSVSQSNLLDQVLDYANRANPYPIYAKMRENPIQRQADGRYVVSSYELVKSLVNDPRMSVDMRKSNEPTIRVEQEEPGFVFQDPPRHDWLRHQVISRFTPELISSLRPRLEEIVKGLLDAQRGQNQIDIVDNFAYPLPVTAICELLGVPREDEAQFHIWSTMIIKGSNLGRDKDAVKEAQQGRDLLNNYMGRLIDTIQQQPRPGLLSAMIHDNTIEKRMNRTELVTTATLLLIAGHETTVNLITNSTLTLLRHPEAFERLRRHPAIIANMIEEVLRYEPPVQFTMRNALTDLSIKGVKIPQGSIVMLMNAAANRDPAHFKEPDRFDPERPAIEHFSFGGGIHYCVGAPLARLEADIALTALARRLKNPRLVQDPPPYRESPTLRGPRHLLVSFERIED</sequence>
<dbReference type="InterPro" id="IPR001128">
    <property type="entry name" value="Cyt_P450"/>
</dbReference>
<dbReference type="Gene3D" id="1.10.630.10">
    <property type="entry name" value="Cytochrome P450"/>
    <property type="match status" value="1"/>
</dbReference>
<reference evidence="9" key="1">
    <citation type="submission" date="2018-12" db="EMBL/GenBank/DDBJ databases">
        <title>Tengunoibacter tsumagoiensis gen. nov., sp. nov., Dictyobacter kobayashii sp. nov., D. alpinus sp. nov., and D. joshuensis sp. nov. and description of Dictyobacteraceae fam. nov. within the order Ktedonobacterales isolated from Tengu-no-mugimeshi.</title>
        <authorList>
            <person name="Wang C.M."/>
            <person name="Zheng Y."/>
            <person name="Sakai Y."/>
            <person name="Toyoda A."/>
            <person name="Minakuchi Y."/>
            <person name="Abe K."/>
            <person name="Yokota A."/>
            <person name="Yabe S."/>
        </authorList>
    </citation>
    <scope>NUCLEOTIDE SEQUENCE [LARGE SCALE GENOMIC DNA]</scope>
    <source>
        <strain evidence="9">Uno16</strain>
    </source>
</reference>
<keyword evidence="5 7" id="KW-0408">Iron</keyword>
<dbReference type="OrthoDB" id="142769at2"/>
<dbReference type="GO" id="GO:0004497">
    <property type="term" value="F:monooxygenase activity"/>
    <property type="evidence" value="ECO:0007669"/>
    <property type="project" value="UniProtKB-KW"/>
</dbReference>
<comment type="caution">
    <text evidence="8">The sequence shown here is derived from an EMBL/GenBank/DDBJ whole genome shotgun (WGS) entry which is preliminary data.</text>
</comment>
<keyword evidence="2 7" id="KW-0349">Heme</keyword>
<evidence type="ECO:0000256" key="7">
    <source>
        <dbReference type="RuleBase" id="RU000461"/>
    </source>
</evidence>
<dbReference type="RefSeq" id="WP_126631455.1">
    <property type="nucleotide sequence ID" value="NZ_BIFT01000002.1"/>
</dbReference>
<dbReference type="Pfam" id="PF00067">
    <property type="entry name" value="p450"/>
    <property type="match status" value="2"/>
</dbReference>
<evidence type="ECO:0000313" key="8">
    <source>
        <dbReference type="EMBL" id="GCE31493.1"/>
    </source>
</evidence>
<keyword evidence="6 7" id="KW-0503">Monooxygenase</keyword>